<protein>
    <submittedName>
        <fullName evidence="3">Uncharacterized protein DUF397</fullName>
    </submittedName>
</protein>
<dbReference type="EMBL" id="SGWQ01000019">
    <property type="protein sequence ID" value="RZS29611.1"/>
    <property type="molecule type" value="Genomic_DNA"/>
</dbReference>
<evidence type="ECO:0000313" key="3">
    <source>
        <dbReference type="EMBL" id="RZS29611.1"/>
    </source>
</evidence>
<proteinExistence type="predicted"/>
<feature type="region of interest" description="Disordered" evidence="1">
    <location>
        <begin position="1"/>
        <end position="20"/>
    </location>
</feature>
<dbReference type="OrthoDB" id="3430276at2"/>
<dbReference type="RefSeq" id="WP_130348749.1">
    <property type="nucleotide sequence ID" value="NZ_SGWQ01000019.1"/>
</dbReference>
<evidence type="ECO:0000256" key="1">
    <source>
        <dbReference type="SAM" id="MobiDB-lite"/>
    </source>
</evidence>
<sequence>MTVDHSTPTWRRSSFSSATEGTNCVELAHAGRVVAVRDSKNTAGPVITLSAASLARLIDTIAG</sequence>
<gene>
    <name evidence="3" type="ORF">EV193_11914</name>
</gene>
<feature type="domain" description="DUF397" evidence="2">
    <location>
        <begin position="9"/>
        <end position="61"/>
    </location>
</feature>
<keyword evidence="4" id="KW-1185">Reference proteome</keyword>
<reference evidence="3 4" key="1">
    <citation type="submission" date="2019-02" db="EMBL/GenBank/DDBJ databases">
        <title>Genomic Encyclopedia of Type Strains, Phase IV (KMG-IV): sequencing the most valuable type-strain genomes for metagenomic binning, comparative biology and taxonomic classification.</title>
        <authorList>
            <person name="Goeker M."/>
        </authorList>
    </citation>
    <scope>NUCLEOTIDE SEQUENCE [LARGE SCALE GENOMIC DNA]</scope>
    <source>
        <strain evidence="3 4">DSM 101727</strain>
    </source>
</reference>
<evidence type="ECO:0000259" key="2">
    <source>
        <dbReference type="Pfam" id="PF04149"/>
    </source>
</evidence>
<dbReference type="InterPro" id="IPR007278">
    <property type="entry name" value="DUF397"/>
</dbReference>
<organism evidence="3 4">
    <name type="scientific">Herbihabitans rhizosphaerae</name>
    <dbReference type="NCBI Taxonomy" id="1872711"/>
    <lineage>
        <taxon>Bacteria</taxon>
        <taxon>Bacillati</taxon>
        <taxon>Actinomycetota</taxon>
        <taxon>Actinomycetes</taxon>
        <taxon>Pseudonocardiales</taxon>
        <taxon>Pseudonocardiaceae</taxon>
        <taxon>Herbihabitans</taxon>
    </lineage>
</organism>
<evidence type="ECO:0000313" key="4">
    <source>
        <dbReference type="Proteomes" id="UP000294257"/>
    </source>
</evidence>
<comment type="caution">
    <text evidence="3">The sequence shown here is derived from an EMBL/GenBank/DDBJ whole genome shotgun (WGS) entry which is preliminary data.</text>
</comment>
<dbReference type="Proteomes" id="UP000294257">
    <property type="component" value="Unassembled WGS sequence"/>
</dbReference>
<dbReference type="Pfam" id="PF04149">
    <property type="entry name" value="DUF397"/>
    <property type="match status" value="1"/>
</dbReference>
<name>A0A4V2ER89_9PSEU</name>
<accession>A0A4V2ER89</accession>
<dbReference type="AlphaFoldDB" id="A0A4V2ER89"/>